<feature type="domain" description="S-adenosylmethionine-dependent methyltransferase" evidence="4">
    <location>
        <begin position="66"/>
        <end position="196"/>
    </location>
</feature>
<dbReference type="RefSeq" id="WP_108959559.1">
    <property type="nucleotide sequence ID" value="NZ_BFAZ01000009.1"/>
</dbReference>
<dbReference type="EMBL" id="BFAZ01000009">
    <property type="protein sequence ID" value="GBF42439.1"/>
    <property type="molecule type" value="Genomic_DNA"/>
</dbReference>
<dbReference type="Proteomes" id="UP000245206">
    <property type="component" value="Unassembled WGS sequence"/>
</dbReference>
<protein>
    <submittedName>
        <fullName evidence="5">SAM dependent methyltransferase</fullName>
    </submittedName>
</protein>
<keyword evidence="3" id="KW-0949">S-adenosyl-L-methionine</keyword>
<name>A0A2P2DCT3_9LEPT</name>
<accession>A0A2P2DCT3</accession>
<dbReference type="Pfam" id="PF10672">
    <property type="entry name" value="Methyltrans_SAM"/>
    <property type="match status" value="1"/>
</dbReference>
<keyword evidence="6" id="KW-1185">Reference proteome</keyword>
<dbReference type="OrthoDB" id="9805492at2"/>
<evidence type="ECO:0000256" key="3">
    <source>
        <dbReference type="ARBA" id="ARBA00022691"/>
    </source>
</evidence>
<organism evidence="5 6">
    <name type="scientific">Leptospira ellinghausenii</name>
    <dbReference type="NCBI Taxonomy" id="1917822"/>
    <lineage>
        <taxon>Bacteria</taxon>
        <taxon>Pseudomonadati</taxon>
        <taxon>Spirochaetota</taxon>
        <taxon>Spirochaetia</taxon>
        <taxon>Leptospirales</taxon>
        <taxon>Leptospiraceae</taxon>
        <taxon>Leptospira</taxon>
    </lineage>
</organism>
<gene>
    <name evidence="5" type="ORF">LPTSP2_17260</name>
</gene>
<sequence length="278" mass="31313">MTKSYELLDSGDLSKLEIVGGYKLQRSSPTSAYGKETPGIWNDLHALYIKNDSGSGHWNFQKKVPESFTIEFSNLTFKIKLTPFGHIGLFPEQETNWNRIREIGKKKQGLEVLNLFAYSGGSTLACLDAGMSVCHVDASKGMVDWARENAKLSGLDSKPVRWIVDDVMKFIRREIKRGKKYQGLILDPPSFGRGSKGEVWKIEENLSELMDALMELSDSKPEFVILSCHSQGFSPLTLERILSSRIKTKGNYETTELYIPETSGKKYPAGFCTFFKKS</sequence>
<evidence type="ECO:0000313" key="5">
    <source>
        <dbReference type="EMBL" id="GBF42439.1"/>
    </source>
</evidence>
<dbReference type="Gene3D" id="2.60.40.1180">
    <property type="entry name" value="Golgi alpha-mannosidase II"/>
    <property type="match status" value="1"/>
</dbReference>
<evidence type="ECO:0000259" key="4">
    <source>
        <dbReference type="Pfam" id="PF10672"/>
    </source>
</evidence>
<dbReference type="GO" id="GO:0032259">
    <property type="term" value="P:methylation"/>
    <property type="evidence" value="ECO:0007669"/>
    <property type="project" value="UniProtKB-KW"/>
</dbReference>
<evidence type="ECO:0000313" key="6">
    <source>
        <dbReference type="Proteomes" id="UP000245206"/>
    </source>
</evidence>
<dbReference type="Gene3D" id="3.40.50.150">
    <property type="entry name" value="Vaccinia Virus protein VP39"/>
    <property type="match status" value="1"/>
</dbReference>
<keyword evidence="2 5" id="KW-0808">Transferase</keyword>
<dbReference type="InterPro" id="IPR019614">
    <property type="entry name" value="SAM-dep_methyl-trfase"/>
</dbReference>
<evidence type="ECO:0000256" key="1">
    <source>
        <dbReference type="ARBA" id="ARBA00022603"/>
    </source>
</evidence>
<dbReference type="InterPro" id="IPR029063">
    <property type="entry name" value="SAM-dependent_MTases_sf"/>
</dbReference>
<dbReference type="InterPro" id="IPR013780">
    <property type="entry name" value="Glyco_hydro_b"/>
</dbReference>
<proteinExistence type="predicted"/>
<comment type="caution">
    <text evidence="5">The sequence shown here is derived from an EMBL/GenBank/DDBJ whole genome shotgun (WGS) entry which is preliminary data.</text>
</comment>
<evidence type="ECO:0000256" key="2">
    <source>
        <dbReference type="ARBA" id="ARBA00022679"/>
    </source>
</evidence>
<reference evidence="6" key="1">
    <citation type="journal article" date="2019" name="Microbiol. Immunol.">
        <title>Molecular and phenotypic characterization of Leptospira johnsonii sp. nov., Leptospira ellinghausenii sp. nov. and Leptospira ryugenii sp. nov. isolated from soil and water in Japan.</title>
        <authorList>
            <person name="Masuzawa T."/>
            <person name="Saito M."/>
            <person name="Nakao R."/>
            <person name="Nikaido Y."/>
            <person name="Matsumoto M."/>
            <person name="Ogawa M."/>
            <person name="Yokoyama M."/>
            <person name="Hidaka Y."/>
            <person name="Tomita J."/>
            <person name="Sakakibara K."/>
            <person name="Suzuki K."/>
            <person name="Yasuda S."/>
            <person name="Sato H."/>
            <person name="Yamaguchi M."/>
            <person name="Yoshida S.I."/>
            <person name="Koizumi N."/>
            <person name="Kawamura Y."/>
        </authorList>
    </citation>
    <scope>NUCLEOTIDE SEQUENCE [LARGE SCALE GENOMIC DNA]</scope>
    <source>
        <strain evidence="6">E18</strain>
    </source>
</reference>
<dbReference type="PANTHER" id="PTHR43042:SF2">
    <property type="entry name" value="SAM-DEPENDENT METHYLTRANSFERASE"/>
    <property type="match status" value="1"/>
</dbReference>
<dbReference type="PANTHER" id="PTHR43042">
    <property type="entry name" value="SAM-DEPENDENT METHYLTRANSFERASE"/>
    <property type="match status" value="1"/>
</dbReference>
<keyword evidence="1 5" id="KW-0489">Methyltransferase</keyword>
<dbReference type="AlphaFoldDB" id="A0A2P2DCT3"/>
<dbReference type="SUPFAM" id="SSF53335">
    <property type="entry name" value="S-adenosyl-L-methionine-dependent methyltransferases"/>
    <property type="match status" value="1"/>
</dbReference>
<dbReference type="GO" id="GO:0008168">
    <property type="term" value="F:methyltransferase activity"/>
    <property type="evidence" value="ECO:0007669"/>
    <property type="project" value="UniProtKB-KW"/>
</dbReference>